<sequence length="164" mass="18680">MNFKLFLIVALCLFVSSTFCQPSKHWSQNKTKFKEPKASFWTKTTFVSLGIAMFLIPSLVFLCNDDNKNTMIGGETYVERGSQTNTNSRPVTNQINLRYGNPNQDLGLGGGGGYQMNQMNQMNQMGQMNQMNQFNGPPQYQQTQQTQQNNGFYVPQQQNNFGQY</sequence>
<reference evidence="3" key="1">
    <citation type="submission" date="2022-08" db="EMBL/GenBank/DDBJ databases">
        <title>Novel sulfate-reducing endosymbionts in the free-living metamonad Anaeramoeba.</title>
        <authorList>
            <person name="Jerlstrom-Hultqvist J."/>
            <person name="Cepicka I."/>
            <person name="Gallot-Lavallee L."/>
            <person name="Salas-Leiva D."/>
            <person name="Curtis B.A."/>
            <person name="Zahonova K."/>
            <person name="Pipaliya S."/>
            <person name="Dacks J."/>
            <person name="Roger A.J."/>
        </authorList>
    </citation>
    <scope>NUCLEOTIDE SEQUENCE</scope>
    <source>
        <strain evidence="3">Schooner1</strain>
    </source>
</reference>
<evidence type="ECO:0000313" key="4">
    <source>
        <dbReference type="Proteomes" id="UP001150062"/>
    </source>
</evidence>
<organism evidence="3 4">
    <name type="scientific">Anaeramoeba flamelloides</name>
    <dbReference type="NCBI Taxonomy" id="1746091"/>
    <lineage>
        <taxon>Eukaryota</taxon>
        <taxon>Metamonada</taxon>
        <taxon>Anaeramoebidae</taxon>
        <taxon>Anaeramoeba</taxon>
    </lineage>
</organism>
<keyword evidence="1" id="KW-1133">Transmembrane helix</keyword>
<dbReference type="EMBL" id="JAOAOG010000336">
    <property type="protein sequence ID" value="KAJ6227397.1"/>
    <property type="molecule type" value="Genomic_DNA"/>
</dbReference>
<keyword evidence="4" id="KW-1185">Reference proteome</keyword>
<evidence type="ECO:0000313" key="3">
    <source>
        <dbReference type="EMBL" id="KAJ6227397.1"/>
    </source>
</evidence>
<feature type="chain" id="PRO_5045711231" evidence="2">
    <location>
        <begin position="21"/>
        <end position="164"/>
    </location>
</feature>
<comment type="caution">
    <text evidence="3">The sequence shown here is derived from an EMBL/GenBank/DDBJ whole genome shotgun (WGS) entry which is preliminary data.</text>
</comment>
<proteinExistence type="predicted"/>
<evidence type="ECO:0000256" key="2">
    <source>
        <dbReference type="SAM" id="SignalP"/>
    </source>
</evidence>
<keyword evidence="2" id="KW-0732">Signal</keyword>
<keyword evidence="1" id="KW-0472">Membrane</keyword>
<accession>A0ABQ8X408</accession>
<feature type="signal peptide" evidence="2">
    <location>
        <begin position="1"/>
        <end position="20"/>
    </location>
</feature>
<name>A0ABQ8X408_9EUKA</name>
<evidence type="ECO:0000256" key="1">
    <source>
        <dbReference type="SAM" id="Phobius"/>
    </source>
</evidence>
<keyword evidence="1" id="KW-0812">Transmembrane</keyword>
<dbReference type="Proteomes" id="UP001150062">
    <property type="component" value="Unassembled WGS sequence"/>
</dbReference>
<feature type="transmembrane region" description="Helical" evidence="1">
    <location>
        <begin position="44"/>
        <end position="63"/>
    </location>
</feature>
<protein>
    <submittedName>
        <fullName evidence="3">Shisa</fullName>
    </submittedName>
</protein>
<gene>
    <name evidence="3" type="ORF">M0813_09979</name>
</gene>